<sequence length="478" mass="51826">MRSYLQFINGKLVPGLSDTMIEVENPSTGKIMAHTPNGGREDAMAALEAATRAQSGWAALSSAARAEYLKKFAAVIRKHRHDLGRILAEEQAKTHPLAQVEVDFTADYFDYYAGWARIYEGEIIQSDRPRENILLYRQPIGVVVGICPWNFPFFVMARKVAPSLLVGCTAVIKPSSVAPATTMEFARLVAEEVDLPAGVLNIITGGGGSMGEALASSPQADMISLTGSVEAGQRIIAASAENVTKVSLELGGKAPAIVCRDADMDLAVKAVTASRTIFSGQVCNCAERLYVHESIADQFAEKLAVAFNSVRLGNPFDDPAPDMCSQISAEHLEKIEGMVKRAQADGAETVTGGARAAQGSGYFYTPTLLRNCRQDMEIVRKEVFGPVLPMLTFRELDEAIMLANDCEYGLTSSIYTSNISNALEAVNKLKFGETYVNRENFEAMQGFHAGWRKSGIGGADGKHGLMEYLQTHVAYIQY</sequence>
<accession>A0A212L4I0</accession>
<feature type="active site" evidence="3">
    <location>
        <position position="249"/>
    </location>
</feature>
<dbReference type="InterPro" id="IPR029510">
    <property type="entry name" value="Ald_DH_CS_GLU"/>
</dbReference>
<dbReference type="Gene3D" id="3.40.309.10">
    <property type="entry name" value="Aldehyde Dehydrogenase, Chain A, domain 2"/>
    <property type="match status" value="1"/>
</dbReference>
<keyword evidence="2 4" id="KW-0560">Oxidoreductase</keyword>
<name>A0A212L4I0_9BACT</name>
<evidence type="ECO:0000256" key="2">
    <source>
        <dbReference type="ARBA" id="ARBA00023002"/>
    </source>
</evidence>
<evidence type="ECO:0000313" key="6">
    <source>
        <dbReference type="EMBL" id="SCM72484.1"/>
    </source>
</evidence>
<dbReference type="InterPro" id="IPR015590">
    <property type="entry name" value="Aldehyde_DH_dom"/>
</dbReference>
<dbReference type="PANTHER" id="PTHR43353">
    <property type="entry name" value="SUCCINATE-SEMIALDEHYDE DEHYDROGENASE, MITOCHONDRIAL"/>
    <property type="match status" value="1"/>
</dbReference>
<dbReference type="EC" id="1.2.1.22" evidence="6"/>
<dbReference type="NCBIfam" id="NF007497">
    <property type="entry name" value="PRK10090.1"/>
    <property type="match status" value="1"/>
</dbReference>
<dbReference type="SUPFAM" id="SSF53720">
    <property type="entry name" value="ALDH-like"/>
    <property type="match status" value="1"/>
</dbReference>
<proteinExistence type="inferred from homology"/>
<dbReference type="FunFam" id="3.40.605.10:FF:000007">
    <property type="entry name" value="NAD/NADP-dependent betaine aldehyde dehydrogenase"/>
    <property type="match status" value="1"/>
</dbReference>
<protein>
    <submittedName>
        <fullName evidence="6">Aldehyde dehydrogenase A, NAD-linked</fullName>
        <ecNumber evidence="6">1.2.1.22</ecNumber>
    </submittedName>
</protein>
<evidence type="ECO:0000259" key="5">
    <source>
        <dbReference type="Pfam" id="PF00171"/>
    </source>
</evidence>
<dbReference type="RefSeq" id="WP_179980230.1">
    <property type="nucleotide sequence ID" value="NZ_LT608333.1"/>
</dbReference>
<dbReference type="FunFam" id="3.40.309.10:FF:000009">
    <property type="entry name" value="Aldehyde dehydrogenase A"/>
    <property type="match status" value="1"/>
</dbReference>
<dbReference type="InterPro" id="IPR016162">
    <property type="entry name" value="Ald_DH_N"/>
</dbReference>
<dbReference type="InterPro" id="IPR016161">
    <property type="entry name" value="Ald_DH/histidinol_DH"/>
</dbReference>
<dbReference type="AlphaFoldDB" id="A0A212L4I0"/>
<dbReference type="PROSITE" id="PS00687">
    <property type="entry name" value="ALDEHYDE_DEHYDR_GLU"/>
    <property type="match status" value="1"/>
</dbReference>
<dbReference type="Pfam" id="PF00171">
    <property type="entry name" value="Aldedh"/>
    <property type="match status" value="1"/>
</dbReference>
<dbReference type="CDD" id="cd07088">
    <property type="entry name" value="ALDH_LactADH-AldA"/>
    <property type="match status" value="1"/>
</dbReference>
<dbReference type="EMBL" id="FMJC01000002">
    <property type="protein sequence ID" value="SCM72484.1"/>
    <property type="molecule type" value="Genomic_DNA"/>
</dbReference>
<comment type="similarity">
    <text evidence="1 4">Belongs to the aldehyde dehydrogenase family.</text>
</comment>
<dbReference type="PANTHER" id="PTHR43353:SF5">
    <property type="entry name" value="SUCCINATE-SEMIALDEHYDE DEHYDROGENASE, MITOCHONDRIAL"/>
    <property type="match status" value="1"/>
</dbReference>
<dbReference type="GO" id="GO:0009450">
    <property type="term" value="P:gamma-aminobutyric acid catabolic process"/>
    <property type="evidence" value="ECO:0007669"/>
    <property type="project" value="TreeGrafter"/>
</dbReference>
<reference evidence="6" key="1">
    <citation type="submission" date="2016-08" db="EMBL/GenBank/DDBJ databases">
        <authorList>
            <person name="Seilhamer J.J."/>
        </authorList>
    </citation>
    <scope>NUCLEOTIDE SEQUENCE</scope>
    <source>
        <strain evidence="6">86-1</strain>
    </source>
</reference>
<dbReference type="InterPro" id="IPR016163">
    <property type="entry name" value="Ald_DH_C"/>
</dbReference>
<organism evidence="6">
    <name type="scientific">uncultured Desulfovibrio sp</name>
    <dbReference type="NCBI Taxonomy" id="167968"/>
    <lineage>
        <taxon>Bacteria</taxon>
        <taxon>Pseudomonadati</taxon>
        <taxon>Thermodesulfobacteriota</taxon>
        <taxon>Desulfovibrionia</taxon>
        <taxon>Desulfovibrionales</taxon>
        <taxon>Desulfovibrionaceae</taxon>
        <taxon>Desulfovibrio</taxon>
        <taxon>environmental samples</taxon>
    </lineage>
</organism>
<dbReference type="InterPro" id="IPR050740">
    <property type="entry name" value="Aldehyde_DH_Superfamily"/>
</dbReference>
<feature type="domain" description="Aldehyde dehydrogenase" evidence="5">
    <location>
        <begin position="18"/>
        <end position="472"/>
    </location>
</feature>
<dbReference type="GO" id="GO:0008911">
    <property type="term" value="F:lactaldehyde dehydrogenase (NAD+) activity"/>
    <property type="evidence" value="ECO:0007669"/>
    <property type="project" value="UniProtKB-EC"/>
</dbReference>
<dbReference type="GO" id="GO:0004777">
    <property type="term" value="F:succinate-semialdehyde dehydrogenase (NAD+) activity"/>
    <property type="evidence" value="ECO:0007669"/>
    <property type="project" value="TreeGrafter"/>
</dbReference>
<evidence type="ECO:0000256" key="1">
    <source>
        <dbReference type="ARBA" id="ARBA00009986"/>
    </source>
</evidence>
<dbReference type="Gene3D" id="3.40.605.10">
    <property type="entry name" value="Aldehyde Dehydrogenase, Chain A, domain 1"/>
    <property type="match status" value="1"/>
</dbReference>
<evidence type="ECO:0000256" key="4">
    <source>
        <dbReference type="RuleBase" id="RU003345"/>
    </source>
</evidence>
<evidence type="ECO:0000256" key="3">
    <source>
        <dbReference type="PROSITE-ProRule" id="PRU10007"/>
    </source>
</evidence>
<dbReference type="GO" id="GO:0005829">
    <property type="term" value="C:cytosol"/>
    <property type="evidence" value="ECO:0007669"/>
    <property type="project" value="TreeGrafter"/>
</dbReference>
<gene>
    <name evidence="6" type="primary">aldA</name>
    <name evidence="6" type="ORF">KL86DES1_20646</name>
</gene>